<dbReference type="PANTHER" id="PTHR18964">
    <property type="entry name" value="ROK (REPRESSOR, ORF, KINASE) FAMILY"/>
    <property type="match status" value="1"/>
</dbReference>
<evidence type="ECO:0000313" key="1">
    <source>
        <dbReference type="EMBL" id="GAI39707.1"/>
    </source>
</evidence>
<feature type="non-terminal residue" evidence="1">
    <location>
        <position position="1"/>
    </location>
</feature>
<accession>X1N6R4</accession>
<gene>
    <name evidence="1" type="ORF">S06H3_46282</name>
</gene>
<dbReference type="InterPro" id="IPR049874">
    <property type="entry name" value="ROK_cs"/>
</dbReference>
<reference evidence="1" key="1">
    <citation type="journal article" date="2014" name="Front. Microbiol.">
        <title>High frequency of phylogenetically diverse reductive dehalogenase-homologous genes in deep subseafloor sedimentary metagenomes.</title>
        <authorList>
            <person name="Kawai M."/>
            <person name="Futagami T."/>
            <person name="Toyoda A."/>
            <person name="Takaki Y."/>
            <person name="Nishi S."/>
            <person name="Hori S."/>
            <person name="Arai W."/>
            <person name="Tsubouchi T."/>
            <person name="Morono Y."/>
            <person name="Uchiyama I."/>
            <person name="Ito T."/>
            <person name="Fujiyama A."/>
            <person name="Inagaki F."/>
            <person name="Takami H."/>
        </authorList>
    </citation>
    <scope>NUCLEOTIDE SEQUENCE</scope>
    <source>
        <strain evidence="1">Expedition CK06-06</strain>
    </source>
</reference>
<comment type="caution">
    <text evidence="1">The sequence shown here is derived from an EMBL/GenBank/DDBJ whole genome shotgun (WGS) entry which is preliminary data.</text>
</comment>
<dbReference type="Gene3D" id="3.30.420.40">
    <property type="match status" value="2"/>
</dbReference>
<organism evidence="1">
    <name type="scientific">marine sediment metagenome</name>
    <dbReference type="NCBI Taxonomy" id="412755"/>
    <lineage>
        <taxon>unclassified sequences</taxon>
        <taxon>metagenomes</taxon>
        <taxon>ecological metagenomes</taxon>
    </lineage>
</organism>
<dbReference type="AlphaFoldDB" id="X1N6R4"/>
<dbReference type="EMBL" id="BARV01028977">
    <property type="protein sequence ID" value="GAI39707.1"/>
    <property type="molecule type" value="Genomic_DNA"/>
</dbReference>
<sequence>GDTVEQRFGIPTYLGNDATLAALGEWRFGLKKGIANLIYITVSTGIGGGIIAGGKLYTGACGVAGEIGHMTIDVNGPKCNCGNIGCWETLASGTALAREAVKQITEGAKTSIIELVNGDISKIDAKVVDLAAKQGDELAKELISRLGYYLGIGLVNLVNIFNPELILVGGGVAKTGDLLLQPAIKVVKERAFSTPANAVEIKPAILGDDSGILGAVAFVLERSKNYRR</sequence>
<dbReference type="Pfam" id="PF00480">
    <property type="entry name" value="ROK"/>
    <property type="match status" value="1"/>
</dbReference>
<name>X1N6R4_9ZZZZ</name>
<dbReference type="PROSITE" id="PS01125">
    <property type="entry name" value="ROK"/>
    <property type="match status" value="1"/>
</dbReference>
<dbReference type="InterPro" id="IPR043129">
    <property type="entry name" value="ATPase_NBD"/>
</dbReference>
<evidence type="ECO:0008006" key="2">
    <source>
        <dbReference type="Google" id="ProtNLM"/>
    </source>
</evidence>
<dbReference type="SUPFAM" id="SSF53067">
    <property type="entry name" value="Actin-like ATPase domain"/>
    <property type="match status" value="2"/>
</dbReference>
<protein>
    <recommendedName>
        <fullName evidence="2">ROK family protein</fullName>
    </recommendedName>
</protein>
<proteinExistence type="predicted"/>
<dbReference type="PANTHER" id="PTHR18964:SF149">
    <property type="entry name" value="BIFUNCTIONAL UDP-N-ACETYLGLUCOSAMINE 2-EPIMERASE_N-ACETYLMANNOSAMINE KINASE"/>
    <property type="match status" value="1"/>
</dbReference>
<dbReference type="InterPro" id="IPR000600">
    <property type="entry name" value="ROK"/>
</dbReference>